<evidence type="ECO:0000259" key="2">
    <source>
        <dbReference type="Pfam" id="PF10675"/>
    </source>
</evidence>
<dbReference type="Proteomes" id="UP001520878">
    <property type="component" value="Unassembled WGS sequence"/>
</dbReference>
<evidence type="ECO:0000313" key="4">
    <source>
        <dbReference type="Proteomes" id="UP001520878"/>
    </source>
</evidence>
<evidence type="ECO:0000313" key="3">
    <source>
        <dbReference type="EMBL" id="MCC2616913.1"/>
    </source>
</evidence>
<feature type="transmembrane region" description="Helical" evidence="1">
    <location>
        <begin position="6"/>
        <end position="25"/>
    </location>
</feature>
<feature type="domain" description="DUF2489" evidence="2">
    <location>
        <begin position="19"/>
        <end position="145"/>
    </location>
</feature>
<keyword evidence="4" id="KW-1185">Reference proteome</keyword>
<protein>
    <submittedName>
        <fullName evidence="3">DUF2489 domain-containing protein</fullName>
    </submittedName>
</protein>
<dbReference type="RefSeq" id="WP_229160734.1">
    <property type="nucleotide sequence ID" value="NZ_JAJEWP010000003.1"/>
</dbReference>
<gene>
    <name evidence="3" type="ORF">LJ739_11740</name>
</gene>
<keyword evidence="1" id="KW-0472">Membrane</keyword>
<evidence type="ECO:0000256" key="1">
    <source>
        <dbReference type="SAM" id="Phobius"/>
    </source>
</evidence>
<accession>A0ABS8G8R1</accession>
<keyword evidence="1" id="KW-1133">Transmembrane helix</keyword>
<dbReference type="Pfam" id="PF10675">
    <property type="entry name" value="DUF2489"/>
    <property type="match status" value="1"/>
</dbReference>
<reference evidence="3 4" key="1">
    <citation type="submission" date="2021-10" db="EMBL/GenBank/DDBJ databases">
        <title>Draft genome of Aestuariibacter halophilus JC2043.</title>
        <authorList>
            <person name="Emsley S.A."/>
            <person name="Pfannmuller K.M."/>
            <person name="Ushijima B."/>
            <person name="Saw J.H."/>
            <person name="Videau P."/>
        </authorList>
    </citation>
    <scope>NUCLEOTIDE SEQUENCE [LARGE SCALE GENOMIC DNA]</scope>
    <source>
        <strain evidence="3 4">JC2043</strain>
    </source>
</reference>
<dbReference type="EMBL" id="JAJEWP010000003">
    <property type="protein sequence ID" value="MCC2616913.1"/>
    <property type="molecule type" value="Genomic_DNA"/>
</dbReference>
<organism evidence="3 4">
    <name type="scientific">Fluctibacter halophilus</name>
    <dbReference type="NCBI Taxonomy" id="226011"/>
    <lineage>
        <taxon>Bacteria</taxon>
        <taxon>Pseudomonadati</taxon>
        <taxon>Pseudomonadota</taxon>
        <taxon>Gammaproteobacteria</taxon>
        <taxon>Alteromonadales</taxon>
        <taxon>Alteromonadaceae</taxon>
        <taxon>Fluctibacter</taxon>
    </lineage>
</organism>
<dbReference type="InterPro" id="IPR019617">
    <property type="entry name" value="DUF2489"/>
</dbReference>
<sequence length="151" mass="16926">MISDTTAVFAAGIALCIVLPLAFYAGKLLHQLRAQTVRQNAVRTARLANLTESIQTIALAMQQQQCNLSEGAIRLVNLLEALPLATPPNCQSDYPALYALYLEVRDLPTHDARKALPRNERQAQDRVREEHEARLESAILTEIQPLTQRQW</sequence>
<comment type="caution">
    <text evidence="3">The sequence shown here is derived from an EMBL/GenBank/DDBJ whole genome shotgun (WGS) entry which is preliminary data.</text>
</comment>
<name>A0ABS8G8R1_9ALTE</name>
<keyword evidence="1" id="KW-0812">Transmembrane</keyword>
<proteinExistence type="predicted"/>